<gene>
    <name evidence="2" type="ORF">PYX00_011476</name>
</gene>
<comment type="caution">
    <text evidence="2">The sequence shown here is derived from an EMBL/GenBank/DDBJ whole genome shotgun (WGS) entry which is preliminary data.</text>
</comment>
<evidence type="ECO:0000313" key="2">
    <source>
        <dbReference type="EMBL" id="KAL0265761.1"/>
    </source>
</evidence>
<dbReference type="AlphaFoldDB" id="A0AAW2H7W3"/>
<dbReference type="EMBL" id="JARGDH010000006">
    <property type="protein sequence ID" value="KAL0265761.1"/>
    <property type="molecule type" value="Genomic_DNA"/>
</dbReference>
<feature type="compositionally biased region" description="Polar residues" evidence="1">
    <location>
        <begin position="435"/>
        <end position="444"/>
    </location>
</feature>
<name>A0AAW2H7W3_9NEOP</name>
<evidence type="ECO:0000256" key="1">
    <source>
        <dbReference type="SAM" id="MobiDB-lite"/>
    </source>
</evidence>
<accession>A0AAW2H7W3</accession>
<reference evidence="2" key="1">
    <citation type="journal article" date="2024" name="Gigascience">
        <title>Chromosome-level genome of the poultry shaft louse Menopon gallinae provides insight into the host-switching and adaptive evolution of parasitic lice.</title>
        <authorList>
            <person name="Xu Y."/>
            <person name="Ma L."/>
            <person name="Liu S."/>
            <person name="Liang Y."/>
            <person name="Liu Q."/>
            <person name="He Z."/>
            <person name="Tian L."/>
            <person name="Duan Y."/>
            <person name="Cai W."/>
            <person name="Li H."/>
            <person name="Song F."/>
        </authorList>
    </citation>
    <scope>NUCLEOTIDE SEQUENCE</scope>
    <source>
        <strain evidence="2">Cailab_2023a</strain>
    </source>
</reference>
<protein>
    <submittedName>
        <fullName evidence="2">Uncharacterized protein</fullName>
    </submittedName>
</protein>
<proteinExistence type="predicted"/>
<sequence>MMDMEKEIKSVLENVRDDAWWLSNEARVGELFRNERCRTILKKSLASEKSFYAIEVIKRLNIVVEDGFVLDSLAIRSHINQHMYYSLYNLYQKKLISHGCLEKVKKRFLIMKNASLLFADVENKFIMTRLEKDRYNFKRIREETAKVYNYESEVAAHVKRAEVLSTSDITQFSSLCYSEEVLIFFNMDALFSLNSSDPEMWELRKALYRPITFLQHNTFRLKGNVPYSMLEFSYNNNFPIEYHKNIAGYLNDLHTARSTYTNTDFRGFKRYEILRSLDKRTQHMLATVKRIIRGLEGRGMDFYCISQFPLGKLLASMVVFNFEFVRFQRLFSLSSAEMLEFVSKKNYLHPIKKVIVFGMSISSGECSLLSSIIEEYDIYLAERVLFGYLKNRSRLHTEGCTPEQIFYQIKGLTSSVIAHAESLLSKQQRQEEDSSCTSTSQDSGTSHDAEVEAGVSEDGDINCPKKFFEKMDEDVGGNSSSNEINSDYLAGIEE</sequence>
<feature type="region of interest" description="Disordered" evidence="1">
    <location>
        <begin position="427"/>
        <end position="494"/>
    </location>
</feature>
<organism evidence="2">
    <name type="scientific">Menopon gallinae</name>
    <name type="common">poultry shaft louse</name>
    <dbReference type="NCBI Taxonomy" id="328185"/>
    <lineage>
        <taxon>Eukaryota</taxon>
        <taxon>Metazoa</taxon>
        <taxon>Ecdysozoa</taxon>
        <taxon>Arthropoda</taxon>
        <taxon>Hexapoda</taxon>
        <taxon>Insecta</taxon>
        <taxon>Pterygota</taxon>
        <taxon>Neoptera</taxon>
        <taxon>Paraneoptera</taxon>
        <taxon>Psocodea</taxon>
        <taxon>Troctomorpha</taxon>
        <taxon>Phthiraptera</taxon>
        <taxon>Amblycera</taxon>
        <taxon>Menoponidae</taxon>
        <taxon>Menopon</taxon>
    </lineage>
</organism>